<comment type="caution">
    <text evidence="1">The sequence shown here is derived from an EMBL/GenBank/DDBJ whole genome shotgun (WGS) entry which is preliminary data.</text>
</comment>
<accession>A0A0C2NH19</accession>
<evidence type="ECO:0000313" key="2">
    <source>
        <dbReference type="Proteomes" id="UP000031672"/>
    </source>
</evidence>
<keyword evidence="2" id="KW-1185">Reference proteome</keyword>
<gene>
    <name evidence="1" type="ORF">OJ16_19200</name>
</gene>
<evidence type="ECO:0008006" key="3">
    <source>
        <dbReference type="Google" id="ProtNLM"/>
    </source>
</evidence>
<dbReference type="OrthoDB" id="7911392at2"/>
<accession>A0A0C2K0G2</accession>
<organism evidence="1 2">
    <name type="scientific">Vibrio renipiscarius</name>
    <dbReference type="NCBI Taxonomy" id="1461322"/>
    <lineage>
        <taxon>Bacteria</taxon>
        <taxon>Pseudomonadati</taxon>
        <taxon>Pseudomonadota</taxon>
        <taxon>Gammaproteobacteria</taxon>
        <taxon>Vibrionales</taxon>
        <taxon>Vibrionaceae</taxon>
        <taxon>Vibrio</taxon>
    </lineage>
</organism>
<dbReference type="Proteomes" id="UP000031672">
    <property type="component" value="Unassembled WGS sequence"/>
</dbReference>
<proteinExistence type="predicted"/>
<dbReference type="EMBL" id="JTKH01000025">
    <property type="protein sequence ID" value="KII75408.1"/>
    <property type="molecule type" value="Genomic_DNA"/>
</dbReference>
<evidence type="ECO:0000313" key="1">
    <source>
        <dbReference type="EMBL" id="KII75408.1"/>
    </source>
</evidence>
<protein>
    <recommendedName>
        <fullName evidence="3">Lipoprotein</fullName>
    </recommendedName>
</protein>
<reference evidence="1 2" key="1">
    <citation type="submission" date="2014-11" db="EMBL/GenBank/DDBJ databases">
        <title>Draft Genome Sequence of Vibrio piscirenalis strains CECT 8603T and CECT 8604, two marine Gammaproteobacterium isolated from cultured gilthead sea bream (Sparus aurata).</title>
        <authorList>
            <person name="Arahal D.R."/>
            <person name="Rodrigo-Torres L."/>
            <person name="Lucena T."/>
            <person name="Pujalte M.J."/>
        </authorList>
    </citation>
    <scope>NUCLEOTIDE SEQUENCE [LARGE SCALE GENOMIC DNA]</scope>
    <source>
        <strain evidence="1 2">DCR 1-4-2</strain>
    </source>
</reference>
<dbReference type="RefSeq" id="WP_040993065.1">
    <property type="nucleotide sequence ID" value="NZ_JTKH01000025.1"/>
</dbReference>
<name>A0A0C2NH19_9VIBR</name>
<dbReference type="AlphaFoldDB" id="A0A0C2NH19"/>
<sequence>MYRINGFKTSLLLVLFTLAGCEKDVTFNPKEGEEKRYWVYTHTTQDIEQNNDTAMISQSLVHYRVAEVGETLKLHVTPEHMQFSAGYSGFSSVDASRKNKSMEEFLRPGFDVSYNMETGELVEFKGRNEKLWNELLEEGGDEVLSSLKSTMNAPALLQSLPTKVGSEVILEEINGHSASLVIRKATETTLYATLVSPQRKASDTDTSSNIQSQLYGQVEIDRESGWLNSLNLVMNIPIDVYGRTTLTQVTLAMRSEDEPIGGFEDMFAHAFYNDEVYWYDIESIPENINTEHTLTESDVLPYERGMFDEYGQSFHLTYPTKIASDQVIGHITMSDVKAYTGDGVLLDIDLISPANNQYLDEGMNIGSIVQPIGWSKSAELKEVGTLAAMVEYYKAALELHTLPWQGGDHQTYQVGDLKVTVDKVADTDSEYQVNFHNTDTQWLGFNLGGVKGQKSFSPVKAGPDWLSPGSHQLFAYSTDPTLINRAMGLRLLEEPESLVFFLHTIDKKPSFSREVVFWEKEGFLALADMPPLGIVPEHEYYSDETEVQQAHTPFDIHGELSVATESGQNAVVVLPLEWSSVCQFNIENAPEVNGKALEWKVQTMTDDNIAGGPVAIPPNSMAYQLMTPDGKRRYFYGLDVTTRLTCDGQISWESVILPTDLQPWLFDLRFMEGFDSLKTVRDFLSRYRIYGDNDQLIQAIDKRGNVLRASDDPISDVLFNDWFIKTSGSISRIEQLTVEGEPLEKQFVIQFPPLPQG</sequence>
<dbReference type="PROSITE" id="PS51257">
    <property type="entry name" value="PROKAR_LIPOPROTEIN"/>
    <property type="match status" value="1"/>
</dbReference>